<feature type="domain" description="Glycosyltransferase 2-like" evidence="1">
    <location>
        <begin position="11"/>
        <end position="144"/>
    </location>
</feature>
<dbReference type="InterPro" id="IPR001173">
    <property type="entry name" value="Glyco_trans_2-like"/>
</dbReference>
<dbReference type="Gene3D" id="3.90.550.10">
    <property type="entry name" value="Spore Coat Polysaccharide Biosynthesis Protein SpsA, Chain A"/>
    <property type="match status" value="1"/>
</dbReference>
<keyword evidence="3" id="KW-1185">Reference proteome</keyword>
<name>A0A553CKA2_9FLAO</name>
<dbReference type="AlphaFoldDB" id="A0A553CKA2"/>
<evidence type="ECO:0000259" key="1">
    <source>
        <dbReference type="Pfam" id="PF00535"/>
    </source>
</evidence>
<dbReference type="OrthoDB" id="9815829at2"/>
<sequence length="314" mass="36162">MDKIINAPVVSVIMPAYNASNYIQEAINSVIAQTYTDWELIIVDDGSTDATSSIIANNSNQEGRIKSFYQENGKQGKARNLGITKASGSYIAFLDADDLWLPEKLEIQLQEIKEENVDLVFSDSYIFNNDNVFDRSRKMNTLNQIFRGEEALKHFLDGNRIPTLTVLVKKERIKFVNGFTEKKEIPLAEDYHLWLKMLISGFVFYGSGKILASYRVHGESSTSQDKLANKQLPEVFFDLLQNNSEAKPILLSAIKKVFRKQYNGRIYTKSDFYFVINENCRYLDKRFYAPFYKIINYFLGTKITKKFLNHLLNA</sequence>
<reference evidence="2 3" key="1">
    <citation type="submission" date="2019-07" db="EMBL/GenBank/DDBJ databases">
        <title>Novel species of Flavobacterium.</title>
        <authorList>
            <person name="Liu Q."/>
            <person name="Xin Y.-H."/>
        </authorList>
    </citation>
    <scope>NUCLEOTIDE SEQUENCE [LARGE SCALE GENOMIC DNA]</scope>
    <source>
        <strain evidence="2 3">LB3P56</strain>
    </source>
</reference>
<evidence type="ECO:0000313" key="2">
    <source>
        <dbReference type="EMBL" id="TRX20911.1"/>
    </source>
</evidence>
<accession>A0A553CKA2</accession>
<dbReference type="RefSeq" id="WP_143391748.1">
    <property type="nucleotide sequence ID" value="NZ_VJZQ01000030.1"/>
</dbReference>
<dbReference type="InterPro" id="IPR029044">
    <property type="entry name" value="Nucleotide-diphossugar_trans"/>
</dbReference>
<proteinExistence type="predicted"/>
<evidence type="ECO:0000313" key="3">
    <source>
        <dbReference type="Proteomes" id="UP000318585"/>
    </source>
</evidence>
<dbReference type="GO" id="GO:0016758">
    <property type="term" value="F:hexosyltransferase activity"/>
    <property type="evidence" value="ECO:0007669"/>
    <property type="project" value="UniProtKB-ARBA"/>
</dbReference>
<comment type="caution">
    <text evidence="2">The sequence shown here is derived from an EMBL/GenBank/DDBJ whole genome shotgun (WGS) entry which is preliminary data.</text>
</comment>
<gene>
    <name evidence="2" type="ORF">FNW17_09590</name>
</gene>
<dbReference type="PANTHER" id="PTHR22916">
    <property type="entry name" value="GLYCOSYLTRANSFERASE"/>
    <property type="match status" value="1"/>
</dbReference>
<dbReference type="Proteomes" id="UP000318585">
    <property type="component" value="Unassembled WGS sequence"/>
</dbReference>
<dbReference type="Pfam" id="PF00535">
    <property type="entry name" value="Glycos_transf_2"/>
    <property type="match status" value="1"/>
</dbReference>
<dbReference type="EMBL" id="VJZR01000007">
    <property type="protein sequence ID" value="TRX20911.1"/>
    <property type="molecule type" value="Genomic_DNA"/>
</dbReference>
<dbReference type="PANTHER" id="PTHR22916:SF3">
    <property type="entry name" value="UDP-GLCNAC:BETAGAL BETA-1,3-N-ACETYLGLUCOSAMINYLTRANSFERASE-LIKE PROTEIN 1"/>
    <property type="match status" value="1"/>
</dbReference>
<protein>
    <submittedName>
        <fullName evidence="2">Glycosyltransferase</fullName>
    </submittedName>
</protein>
<organism evidence="2 3">
    <name type="scientific">Flavobacterium franklandianum</name>
    <dbReference type="NCBI Taxonomy" id="2594430"/>
    <lineage>
        <taxon>Bacteria</taxon>
        <taxon>Pseudomonadati</taxon>
        <taxon>Bacteroidota</taxon>
        <taxon>Flavobacteriia</taxon>
        <taxon>Flavobacteriales</taxon>
        <taxon>Flavobacteriaceae</taxon>
        <taxon>Flavobacterium</taxon>
    </lineage>
</organism>
<dbReference type="SUPFAM" id="SSF53448">
    <property type="entry name" value="Nucleotide-diphospho-sugar transferases"/>
    <property type="match status" value="1"/>
</dbReference>
<keyword evidence="2" id="KW-0808">Transferase</keyword>